<dbReference type="Pfam" id="PF11848">
    <property type="entry name" value="DUF3368"/>
    <property type="match status" value="1"/>
</dbReference>
<protein>
    <submittedName>
        <fullName evidence="1">Nucleic acid-binding protein</fullName>
    </submittedName>
</protein>
<evidence type="ECO:0000313" key="1">
    <source>
        <dbReference type="EMBL" id="MCS3866957.1"/>
    </source>
</evidence>
<dbReference type="RefSeq" id="WP_259084309.1">
    <property type="nucleotide sequence ID" value="NZ_JANTYZ010000027.1"/>
</dbReference>
<proteinExistence type="predicted"/>
<gene>
    <name evidence="1" type="ORF">GGP82_003540</name>
</gene>
<sequence length="166" mass="18114">MSYLVLIGEVEMLPELYGEVWVPPAVEEELLHPEGPPEVREQVGSGPEWLKVKSLSEKSTSETSPSGDLLSELSGETAELVRDLDQGERAAIQLATGSETSLLVIDERDGRRVAKELSIPITGTIGVLDLAGEEGLVGAGSAVDRLRETSFRASPKLYHWLLERHR</sequence>
<dbReference type="AlphaFoldDB" id="A0A9X2U586"/>
<reference evidence="1" key="1">
    <citation type="submission" date="2022-08" db="EMBL/GenBank/DDBJ databases">
        <title>Genomic Encyclopedia of Type Strains, Phase V (KMG-V): Genome sequencing to study the core and pangenomes of soil and plant-associated prokaryotes.</title>
        <authorList>
            <person name="Whitman W."/>
        </authorList>
    </citation>
    <scope>NUCLEOTIDE SEQUENCE</scope>
    <source>
        <strain evidence="1">SP2016B</strain>
    </source>
</reference>
<dbReference type="PANTHER" id="PTHR39550">
    <property type="entry name" value="SLL0658 PROTEIN"/>
    <property type="match status" value="1"/>
</dbReference>
<dbReference type="EMBL" id="JANTYZ010000027">
    <property type="protein sequence ID" value="MCS3866957.1"/>
    <property type="molecule type" value="Genomic_DNA"/>
</dbReference>
<dbReference type="Proteomes" id="UP001155034">
    <property type="component" value="Unassembled WGS sequence"/>
</dbReference>
<comment type="caution">
    <text evidence="1">The sequence shown here is derived from an EMBL/GenBank/DDBJ whole genome shotgun (WGS) entry which is preliminary data.</text>
</comment>
<dbReference type="InterPro" id="IPR021799">
    <property type="entry name" value="PIN-like_prokaryotic"/>
</dbReference>
<name>A0A9X2U586_9BACT</name>
<accession>A0A9X2U586</accession>
<organism evidence="1 2">
    <name type="scientific">Salinibacter ruber</name>
    <dbReference type="NCBI Taxonomy" id="146919"/>
    <lineage>
        <taxon>Bacteria</taxon>
        <taxon>Pseudomonadati</taxon>
        <taxon>Rhodothermota</taxon>
        <taxon>Rhodothermia</taxon>
        <taxon>Rhodothermales</taxon>
        <taxon>Salinibacteraceae</taxon>
        <taxon>Salinibacter</taxon>
    </lineage>
</organism>
<dbReference type="PANTHER" id="PTHR39550:SF1">
    <property type="entry name" value="SLL0658 PROTEIN"/>
    <property type="match status" value="1"/>
</dbReference>
<evidence type="ECO:0000313" key="2">
    <source>
        <dbReference type="Proteomes" id="UP001155034"/>
    </source>
</evidence>